<sequence>MKARWIVVVGLISLPLHANQLNTSIPAIVSGDIAKQVCYYQDQAYSEGAVIQAGEVYLTCQRANDFETNGSLKWLPFNQKITEVEKPKPVRP</sequence>
<dbReference type="STRING" id="674.VM_19695"/>
<evidence type="ECO:0000256" key="1">
    <source>
        <dbReference type="SAM" id="SignalP"/>
    </source>
</evidence>
<evidence type="ECO:0000313" key="3">
    <source>
        <dbReference type="Proteomes" id="UP000053748"/>
    </source>
</evidence>
<gene>
    <name evidence="2" type="ORF">AL544_000845</name>
</gene>
<accession>A0A2J9VIE5</accession>
<dbReference type="EMBL" id="LOSJ02000001">
    <property type="protein sequence ID" value="PNM63560.1"/>
    <property type="molecule type" value="Genomic_DNA"/>
</dbReference>
<dbReference type="Proteomes" id="UP000053748">
    <property type="component" value="Unassembled WGS sequence"/>
</dbReference>
<reference evidence="2" key="1">
    <citation type="submission" date="2017-12" db="EMBL/GenBank/DDBJ databases">
        <title>FDA dAtabase for Regulatory Grade micrObial Sequences (FDA-ARGOS): Supporting development and validation of Infectious Disease Dx tests.</title>
        <authorList>
            <person name="Hoffmann M."/>
            <person name="Allard M."/>
            <person name="Evans P."/>
            <person name="Brown E."/>
            <person name="Tallon L.J."/>
            <person name="Sadzewicz L."/>
            <person name="Sengamalay N."/>
            <person name="Ott S."/>
            <person name="Godinez A."/>
            <person name="Nagaraj S."/>
            <person name="Vavikolanu K."/>
            <person name="Aluvathingal J."/>
            <person name="Nadendla S."/>
            <person name="Hobson J."/>
            <person name="Sichtig H."/>
        </authorList>
    </citation>
    <scope>NUCLEOTIDE SEQUENCE [LARGE SCALE GENOMIC DNA]</scope>
    <source>
        <strain evidence="2">FDAARGOS_113</strain>
    </source>
</reference>
<feature type="chain" id="PRO_5014367923" evidence="1">
    <location>
        <begin position="19"/>
        <end position="92"/>
    </location>
</feature>
<protein>
    <submittedName>
        <fullName evidence="2">DUF1496 domain-containing protein</fullName>
    </submittedName>
</protein>
<dbReference type="AlphaFoldDB" id="A0A2J9VIE5"/>
<keyword evidence="3" id="KW-1185">Reference proteome</keyword>
<feature type="signal peptide" evidence="1">
    <location>
        <begin position="1"/>
        <end position="18"/>
    </location>
</feature>
<comment type="caution">
    <text evidence="2">The sequence shown here is derived from an EMBL/GenBank/DDBJ whole genome shotgun (WGS) entry which is preliminary data.</text>
</comment>
<keyword evidence="1" id="KW-0732">Signal</keyword>
<proteinExistence type="predicted"/>
<dbReference type="RefSeq" id="WP_000647582.1">
    <property type="nucleotide sequence ID" value="NZ_CAWMSS010000002.1"/>
</dbReference>
<dbReference type="OrthoDB" id="6400575at2"/>
<evidence type="ECO:0000313" key="2">
    <source>
        <dbReference type="EMBL" id="PNM63560.1"/>
    </source>
</evidence>
<dbReference type="Pfam" id="PF07383">
    <property type="entry name" value="DUF1496"/>
    <property type="match status" value="1"/>
</dbReference>
<organism evidence="2 3">
    <name type="scientific">Vibrio mimicus</name>
    <dbReference type="NCBI Taxonomy" id="674"/>
    <lineage>
        <taxon>Bacteria</taxon>
        <taxon>Pseudomonadati</taxon>
        <taxon>Pseudomonadota</taxon>
        <taxon>Gammaproteobacteria</taxon>
        <taxon>Vibrionales</taxon>
        <taxon>Vibrionaceae</taxon>
        <taxon>Vibrio</taxon>
    </lineage>
</organism>
<dbReference type="InterPro" id="IPR009971">
    <property type="entry name" value="DUF1496"/>
</dbReference>
<name>A0A2J9VIE5_VIBMI</name>